<evidence type="ECO:0000313" key="1">
    <source>
        <dbReference type="EMBL" id="CAB3979267.1"/>
    </source>
</evidence>
<dbReference type="AlphaFoldDB" id="A0A7D9HCD8"/>
<name>A0A7D9HCD8_PARCT</name>
<protein>
    <submittedName>
        <fullName evidence="1">tRNA (Uracil-O(2)-)-methyltransferase</fullName>
    </submittedName>
</protein>
<keyword evidence="2" id="KW-1185">Reference proteome</keyword>
<gene>
    <name evidence="1" type="ORF">PACLA_8A042543</name>
</gene>
<organism evidence="1 2">
    <name type="scientific">Paramuricea clavata</name>
    <name type="common">Red gorgonian</name>
    <name type="synonym">Violescent sea-whip</name>
    <dbReference type="NCBI Taxonomy" id="317549"/>
    <lineage>
        <taxon>Eukaryota</taxon>
        <taxon>Metazoa</taxon>
        <taxon>Cnidaria</taxon>
        <taxon>Anthozoa</taxon>
        <taxon>Octocorallia</taxon>
        <taxon>Malacalcyonacea</taxon>
        <taxon>Plexauridae</taxon>
        <taxon>Paramuricea</taxon>
    </lineage>
</organism>
<dbReference type="OrthoDB" id="6125962at2759"/>
<evidence type="ECO:0000313" key="2">
    <source>
        <dbReference type="Proteomes" id="UP001152795"/>
    </source>
</evidence>
<dbReference type="EMBL" id="CACRXK020000182">
    <property type="protein sequence ID" value="CAB3979267.1"/>
    <property type="molecule type" value="Genomic_DNA"/>
</dbReference>
<dbReference type="Gene3D" id="1.10.10.60">
    <property type="entry name" value="Homeodomain-like"/>
    <property type="match status" value="1"/>
</dbReference>
<reference evidence="1" key="1">
    <citation type="submission" date="2020-04" db="EMBL/GenBank/DDBJ databases">
        <authorList>
            <person name="Alioto T."/>
            <person name="Alioto T."/>
            <person name="Gomez Garrido J."/>
        </authorList>
    </citation>
    <scope>NUCLEOTIDE SEQUENCE</scope>
    <source>
        <strain evidence="1">A484AB</strain>
    </source>
</reference>
<dbReference type="Proteomes" id="UP001152795">
    <property type="component" value="Unassembled WGS sequence"/>
</dbReference>
<accession>A0A7D9HCD8</accession>
<proteinExistence type="predicted"/>
<comment type="caution">
    <text evidence="1">The sequence shown here is derived from an EMBL/GenBank/DDBJ whole genome shotgun (WGS) entry which is preliminary data.</text>
</comment>
<sequence length="160" mass="18637">MAAEMESILRKLKLDYLIERFNIEKITPNLVGKLSLNEFKKLGVQNRNDIMVVRMECSKYGSNKQPRSRSTRNECGAPMFEIPRSVLECYLEQNLKIEEISKILSVSESTIYRRMRQYHLSKMEFSTVTEDELDRVVSEITKEFPHSGEGLIKQMLLGKI</sequence>